<evidence type="ECO:0000256" key="2">
    <source>
        <dbReference type="ARBA" id="ARBA00001947"/>
    </source>
</evidence>
<evidence type="ECO:0000256" key="10">
    <source>
        <dbReference type="ARBA" id="ARBA00022833"/>
    </source>
</evidence>
<dbReference type="Proteomes" id="UP000799302">
    <property type="component" value="Unassembled WGS sequence"/>
</dbReference>
<protein>
    <recommendedName>
        <fullName evidence="4">ribonuclease Z</fullName>
        <ecNumber evidence="4">3.1.26.11</ecNumber>
    </recommendedName>
</protein>
<name>A0A6A6ULF2_9PEZI</name>
<dbReference type="GO" id="GO:0046872">
    <property type="term" value="F:metal ion binding"/>
    <property type="evidence" value="ECO:0007669"/>
    <property type="project" value="UniProtKB-KW"/>
</dbReference>
<evidence type="ECO:0000256" key="9">
    <source>
        <dbReference type="ARBA" id="ARBA00022801"/>
    </source>
</evidence>
<dbReference type="InterPro" id="IPR027794">
    <property type="entry name" value="tRNase_Z_dom"/>
</dbReference>
<dbReference type="SUPFAM" id="SSF56281">
    <property type="entry name" value="Metallo-hydrolase/oxidoreductase"/>
    <property type="match status" value="2"/>
</dbReference>
<feature type="domain" description="tRNase Z endonuclease" evidence="12">
    <location>
        <begin position="7"/>
        <end position="68"/>
    </location>
</feature>
<comment type="catalytic activity">
    <reaction evidence="1">
        <text>Endonucleolytic cleavage of RNA, removing extra 3' nucleotides from tRNA precursor, generating 3' termini of tRNAs. A 3'-hydroxy group is left at the tRNA terminus and a 5'-phosphoryl group is left at the trailer molecule.</text>
        <dbReference type="EC" id="3.1.26.11"/>
    </reaction>
</comment>
<evidence type="ECO:0000256" key="6">
    <source>
        <dbReference type="ARBA" id="ARBA00022722"/>
    </source>
</evidence>
<feature type="compositionally biased region" description="Basic residues" evidence="11">
    <location>
        <begin position="992"/>
        <end position="1001"/>
    </location>
</feature>
<dbReference type="GO" id="GO:0005739">
    <property type="term" value="C:mitochondrion"/>
    <property type="evidence" value="ECO:0007669"/>
    <property type="project" value="TreeGrafter"/>
</dbReference>
<keyword evidence="6" id="KW-0540">Nuclease</keyword>
<dbReference type="InterPro" id="IPR036866">
    <property type="entry name" value="RibonucZ/Hydroxyglut_hydro"/>
</dbReference>
<evidence type="ECO:0000313" key="13">
    <source>
        <dbReference type="EMBL" id="KAF2672610.1"/>
    </source>
</evidence>
<keyword evidence="10" id="KW-0862">Zinc</keyword>
<dbReference type="EMBL" id="MU004231">
    <property type="protein sequence ID" value="KAF2672610.1"/>
    <property type="molecule type" value="Genomic_DNA"/>
</dbReference>
<feature type="region of interest" description="Disordered" evidence="11">
    <location>
        <begin position="937"/>
        <end position="1047"/>
    </location>
</feature>
<dbReference type="CDD" id="cd07718">
    <property type="entry name" value="RNaseZ_ELAC1_ELAC2-C-term-like_MBL-fold"/>
    <property type="match status" value="1"/>
</dbReference>
<keyword evidence="7" id="KW-0479">Metal-binding</keyword>
<reference evidence="13" key="1">
    <citation type="journal article" date="2020" name="Stud. Mycol.">
        <title>101 Dothideomycetes genomes: a test case for predicting lifestyles and emergence of pathogens.</title>
        <authorList>
            <person name="Haridas S."/>
            <person name="Albert R."/>
            <person name="Binder M."/>
            <person name="Bloem J."/>
            <person name="Labutti K."/>
            <person name="Salamov A."/>
            <person name="Andreopoulos B."/>
            <person name="Baker S."/>
            <person name="Barry K."/>
            <person name="Bills G."/>
            <person name="Bluhm B."/>
            <person name="Cannon C."/>
            <person name="Castanera R."/>
            <person name="Culley D."/>
            <person name="Daum C."/>
            <person name="Ezra D."/>
            <person name="Gonzalez J."/>
            <person name="Henrissat B."/>
            <person name="Kuo A."/>
            <person name="Liang C."/>
            <person name="Lipzen A."/>
            <person name="Lutzoni F."/>
            <person name="Magnuson J."/>
            <person name="Mondo S."/>
            <person name="Nolan M."/>
            <person name="Ohm R."/>
            <person name="Pangilinan J."/>
            <person name="Park H.-J."/>
            <person name="Ramirez L."/>
            <person name="Alfaro M."/>
            <person name="Sun H."/>
            <person name="Tritt A."/>
            <person name="Yoshinaga Y."/>
            <person name="Zwiers L.-H."/>
            <person name="Turgeon B."/>
            <person name="Goodwin S."/>
            <person name="Spatafora J."/>
            <person name="Crous P."/>
            <person name="Grigoriev I."/>
        </authorList>
    </citation>
    <scope>NUCLEOTIDE SEQUENCE</scope>
    <source>
        <strain evidence="13">CBS 115976</strain>
    </source>
</reference>
<accession>A0A6A6ULF2</accession>
<dbReference type="Gene3D" id="3.60.15.10">
    <property type="entry name" value="Ribonuclease Z/Hydroxyacylglutathione hydrolase-like"/>
    <property type="match status" value="2"/>
</dbReference>
<keyword evidence="14" id="KW-1185">Reference proteome</keyword>
<evidence type="ECO:0000313" key="14">
    <source>
        <dbReference type="Proteomes" id="UP000799302"/>
    </source>
</evidence>
<dbReference type="PANTHER" id="PTHR12553:SF49">
    <property type="entry name" value="ZINC PHOSPHODIESTERASE ELAC PROTEIN 2"/>
    <property type="match status" value="1"/>
</dbReference>
<dbReference type="Pfam" id="PF13691">
    <property type="entry name" value="Lactamase_B_4"/>
    <property type="match status" value="1"/>
</dbReference>
<evidence type="ECO:0000256" key="7">
    <source>
        <dbReference type="ARBA" id="ARBA00022723"/>
    </source>
</evidence>
<sequence>MYANLRFITLPSVDTRGALLEVAFPNHTYLFGRVCEGTQRAAVQESLNLVKARQLFLSGPTEWTSVGGLLGLLLTHSDTLIRRLAGMSKELVAKQHGLTVHGAPGLYHFIAMSRRYVLRFGGHVQFEEVSQNPTVANVSKPDYEDEQIKVWNVSLLPESEIENTAGTTEDEMGTLTYLKSLANTLWNSSYNRDTFVQTELQHVLTLQQAWDSESSDPNLEDAARTIWTIDPETKDFLAYSGPLPGGPDNLPDPKLKVLLKRQGQLSSIDTLPSLPRKRQSQCYIFRSQNSRGKFNAAKAMKLGVPPGPLFAKLTRGESVETADKKTVSPDMVIEPDRVGGGLAIIDLPSPEYIKDFLQRPEWKDAALMKGIDTMVWILGPDMAIGSRPASSDLLAFMNENQQRKHLITAPGITPNFHSVLSSVRMASQLSQISPTNFIKPIGSMYNAEPRAKDTESIQNPTGMVTLIKDYGMETKPHVTHYKRSIAPPVDLDISEAVSMLAQQARESNEEMKDVLEKWKSTLALRDVEVIFLGTGSSIPAPTRNVTGILLRVPGHGSYILDCGENSLGQLERIYPPQELEAILLDLRMIYVSHLHADHHLGTIGILKAWYGLVHHSIPLPTAGTAKDVVRFASKSATERVRPHLPIVANFETLAALSEFAELEDIGWSRVLPINVNWASTDTASQIPSAENQTETDMNTGDEPIQSQYCLVTTIMDLQGDEKSSASFTLLRLSLAKILGGAYIDLCSVYHCRGASAMAMRFVSPDHRDFKIAWSGDCRPSANFAMLGRNADLLIHEATFADDKHGQAVAKQHSTIGEAVLVAEAMRAKSLILTHFSQRYPKFPDLHTLVAQKGDGRAEEAMRQLREMAELEVPPFHPSRQKSRVMEELLPDSEGETNEPVDLRICAAFDFMRITIGEIANMEAYTPAFIELFREKEKEEPEDVEMPGLEDGEATEAGSKSSKKKEKKRKGKSEHQEGNNGQPAENDGEAKLSKRHQKKLKKRESVASLRTDMKESSADMVVEMPAEIQEPLADDKEAATEPKESLGN</sequence>
<gene>
    <name evidence="13" type="ORF">BT63DRAFT_420835</name>
</gene>
<organism evidence="13 14">
    <name type="scientific">Microthyrium microscopicum</name>
    <dbReference type="NCBI Taxonomy" id="703497"/>
    <lineage>
        <taxon>Eukaryota</taxon>
        <taxon>Fungi</taxon>
        <taxon>Dikarya</taxon>
        <taxon>Ascomycota</taxon>
        <taxon>Pezizomycotina</taxon>
        <taxon>Dothideomycetes</taxon>
        <taxon>Dothideomycetes incertae sedis</taxon>
        <taxon>Microthyriales</taxon>
        <taxon>Microthyriaceae</taxon>
        <taxon>Microthyrium</taxon>
    </lineage>
</organism>
<evidence type="ECO:0000259" key="12">
    <source>
        <dbReference type="Pfam" id="PF13691"/>
    </source>
</evidence>
<feature type="compositionally biased region" description="Basic and acidic residues" evidence="11">
    <location>
        <begin position="1032"/>
        <end position="1047"/>
    </location>
</feature>
<dbReference type="InterPro" id="IPR047151">
    <property type="entry name" value="RNZ2-like"/>
</dbReference>
<dbReference type="GO" id="GO:0042781">
    <property type="term" value="F:3'-tRNA processing endoribonuclease activity"/>
    <property type="evidence" value="ECO:0007669"/>
    <property type="project" value="UniProtKB-EC"/>
</dbReference>
<feature type="compositionally biased region" description="Acidic residues" evidence="11">
    <location>
        <begin position="939"/>
        <end position="953"/>
    </location>
</feature>
<evidence type="ECO:0000256" key="5">
    <source>
        <dbReference type="ARBA" id="ARBA00022694"/>
    </source>
</evidence>
<evidence type="ECO:0000256" key="11">
    <source>
        <dbReference type="SAM" id="MobiDB-lite"/>
    </source>
</evidence>
<evidence type="ECO:0000256" key="1">
    <source>
        <dbReference type="ARBA" id="ARBA00000402"/>
    </source>
</evidence>
<dbReference type="OrthoDB" id="527344at2759"/>
<dbReference type="AlphaFoldDB" id="A0A6A6ULF2"/>
<evidence type="ECO:0000256" key="3">
    <source>
        <dbReference type="ARBA" id="ARBA00007823"/>
    </source>
</evidence>
<keyword evidence="8" id="KW-0255">Endonuclease</keyword>
<proteinExistence type="inferred from homology"/>
<keyword evidence="5" id="KW-0819">tRNA processing</keyword>
<dbReference type="PANTHER" id="PTHR12553">
    <property type="entry name" value="ZINC PHOSPHODIESTERASE ELAC PROTEIN 2"/>
    <property type="match status" value="1"/>
</dbReference>
<dbReference type="EC" id="3.1.26.11" evidence="4"/>
<feature type="compositionally biased region" description="Basic residues" evidence="11">
    <location>
        <begin position="960"/>
        <end position="971"/>
    </location>
</feature>
<comment type="cofactor">
    <cofactor evidence="2">
        <name>Zn(2+)</name>
        <dbReference type="ChEBI" id="CHEBI:29105"/>
    </cofactor>
</comment>
<keyword evidence="9" id="KW-0378">Hydrolase</keyword>
<evidence type="ECO:0000256" key="4">
    <source>
        <dbReference type="ARBA" id="ARBA00012477"/>
    </source>
</evidence>
<comment type="similarity">
    <text evidence="3">Belongs to the RNase Z family.</text>
</comment>
<evidence type="ECO:0000256" key="8">
    <source>
        <dbReference type="ARBA" id="ARBA00022759"/>
    </source>
</evidence>
<dbReference type="GO" id="GO:1990180">
    <property type="term" value="P:mitochondrial tRNA 3'-end processing"/>
    <property type="evidence" value="ECO:0007669"/>
    <property type="project" value="TreeGrafter"/>
</dbReference>